<dbReference type="Pfam" id="PF07883">
    <property type="entry name" value="Cupin_2"/>
    <property type="match status" value="1"/>
</dbReference>
<dbReference type="AlphaFoldDB" id="A0A563TZK2"/>
<dbReference type="Gene3D" id="2.60.120.10">
    <property type="entry name" value="Jelly Rolls"/>
    <property type="match status" value="1"/>
</dbReference>
<dbReference type="SUPFAM" id="SSF51182">
    <property type="entry name" value="RmlC-like cupins"/>
    <property type="match status" value="1"/>
</dbReference>
<evidence type="ECO:0000313" key="3">
    <source>
        <dbReference type="Proteomes" id="UP000318010"/>
    </source>
</evidence>
<dbReference type="EMBL" id="VOEI01000007">
    <property type="protein sequence ID" value="TWR24182.1"/>
    <property type="molecule type" value="Genomic_DNA"/>
</dbReference>
<dbReference type="InterPro" id="IPR011051">
    <property type="entry name" value="RmlC_Cupin_sf"/>
</dbReference>
<evidence type="ECO:0000259" key="1">
    <source>
        <dbReference type="Pfam" id="PF07883"/>
    </source>
</evidence>
<sequence length="209" mass="23738">MFQNNRKTFGYICKLMDIKGYIDGGNLEQYCFGFNTELGNEISALRLAHAEINQELNEIELAIEYLALSQAIAPKPQLKNKIMSVLFADENINLNNLPPTSKYSNYENWLKAVEHLIPAEPFDDFFAHLLKQDEKIAQTLVVTKLDVPEEVHEVISESFFILKGTCTCKIGSNIFTLNAGDHLEIPLHTTHDVRIDSPYVVAILQHRFA</sequence>
<gene>
    <name evidence="2" type="ORF">FPZ42_16980</name>
</gene>
<dbReference type="InterPro" id="IPR014710">
    <property type="entry name" value="RmlC-like_jellyroll"/>
</dbReference>
<reference evidence="2 3" key="1">
    <citation type="submission" date="2019-07" db="EMBL/GenBank/DDBJ databases">
        <authorList>
            <person name="Kim J."/>
        </authorList>
    </citation>
    <scope>NUCLEOTIDE SEQUENCE [LARGE SCALE GENOMIC DNA]</scope>
    <source>
        <strain evidence="2 3">MJ1a</strain>
    </source>
</reference>
<accession>A0A563TZK2</accession>
<dbReference type="InterPro" id="IPR013096">
    <property type="entry name" value="Cupin_2"/>
</dbReference>
<name>A0A563TZK2_9SPHI</name>
<protein>
    <submittedName>
        <fullName evidence="2">Cupin domain-containing protein</fullName>
    </submittedName>
</protein>
<comment type="caution">
    <text evidence="2">The sequence shown here is derived from an EMBL/GenBank/DDBJ whole genome shotgun (WGS) entry which is preliminary data.</text>
</comment>
<dbReference type="OrthoDB" id="3395710at2"/>
<proteinExistence type="predicted"/>
<feature type="domain" description="Cupin type-2" evidence="1">
    <location>
        <begin position="146"/>
        <end position="197"/>
    </location>
</feature>
<dbReference type="Proteomes" id="UP000318010">
    <property type="component" value="Unassembled WGS sequence"/>
</dbReference>
<keyword evidence="3" id="KW-1185">Reference proteome</keyword>
<organism evidence="2 3">
    <name type="scientific">Mucilaginibacter achroorhodeus</name>
    <dbReference type="NCBI Taxonomy" id="2599294"/>
    <lineage>
        <taxon>Bacteria</taxon>
        <taxon>Pseudomonadati</taxon>
        <taxon>Bacteroidota</taxon>
        <taxon>Sphingobacteriia</taxon>
        <taxon>Sphingobacteriales</taxon>
        <taxon>Sphingobacteriaceae</taxon>
        <taxon>Mucilaginibacter</taxon>
    </lineage>
</organism>
<evidence type="ECO:0000313" key="2">
    <source>
        <dbReference type="EMBL" id="TWR24182.1"/>
    </source>
</evidence>